<dbReference type="SUPFAM" id="SSF55961">
    <property type="entry name" value="Bet v1-like"/>
    <property type="match status" value="1"/>
</dbReference>
<dbReference type="PROSITE" id="PS50801">
    <property type="entry name" value="STAS"/>
    <property type="match status" value="1"/>
</dbReference>
<dbReference type="RefSeq" id="WP_344688242.1">
    <property type="nucleotide sequence ID" value="NZ_BAAAVV010000003.1"/>
</dbReference>
<name>A0ABP6P1X4_9ACTN</name>
<dbReference type="EMBL" id="BAAAVV010000003">
    <property type="protein sequence ID" value="GAA3164581.1"/>
    <property type="molecule type" value="Genomic_DNA"/>
</dbReference>
<gene>
    <name evidence="2" type="ORF">GCM10010531_16100</name>
</gene>
<comment type="caution">
    <text evidence="2">The sequence shown here is derived from an EMBL/GenBank/DDBJ whole genome shotgun (WGS) entry which is preliminary data.</text>
</comment>
<protein>
    <recommendedName>
        <fullName evidence="1">STAS domain-containing protein</fullName>
    </recommendedName>
</protein>
<dbReference type="Gene3D" id="3.30.750.24">
    <property type="entry name" value="STAS domain"/>
    <property type="match status" value="1"/>
</dbReference>
<organism evidence="2 3">
    <name type="scientific">Blastococcus jejuensis</name>
    <dbReference type="NCBI Taxonomy" id="351224"/>
    <lineage>
        <taxon>Bacteria</taxon>
        <taxon>Bacillati</taxon>
        <taxon>Actinomycetota</taxon>
        <taxon>Actinomycetes</taxon>
        <taxon>Geodermatophilales</taxon>
        <taxon>Geodermatophilaceae</taxon>
        <taxon>Blastococcus</taxon>
    </lineage>
</organism>
<dbReference type="Pfam" id="PF13466">
    <property type="entry name" value="STAS_2"/>
    <property type="match status" value="1"/>
</dbReference>
<evidence type="ECO:0000313" key="2">
    <source>
        <dbReference type="EMBL" id="GAA3164581.1"/>
    </source>
</evidence>
<proteinExistence type="predicted"/>
<dbReference type="Gene3D" id="3.30.530.20">
    <property type="match status" value="1"/>
</dbReference>
<reference evidence="3" key="1">
    <citation type="journal article" date="2019" name="Int. J. Syst. Evol. Microbiol.">
        <title>The Global Catalogue of Microorganisms (GCM) 10K type strain sequencing project: providing services to taxonomists for standard genome sequencing and annotation.</title>
        <authorList>
            <consortium name="The Broad Institute Genomics Platform"/>
            <consortium name="The Broad Institute Genome Sequencing Center for Infectious Disease"/>
            <person name="Wu L."/>
            <person name="Ma J."/>
        </authorList>
    </citation>
    <scope>NUCLEOTIDE SEQUENCE [LARGE SCALE GENOMIC DNA]</scope>
    <source>
        <strain evidence="3">JCM 15614</strain>
    </source>
</reference>
<dbReference type="SUPFAM" id="SSF52091">
    <property type="entry name" value="SpoIIaa-like"/>
    <property type="match status" value="1"/>
</dbReference>
<evidence type="ECO:0000313" key="3">
    <source>
        <dbReference type="Proteomes" id="UP001499924"/>
    </source>
</evidence>
<dbReference type="InterPro" id="IPR023393">
    <property type="entry name" value="START-like_dom_sf"/>
</dbReference>
<accession>A0ABP6P1X4</accession>
<feature type="domain" description="STAS" evidence="1">
    <location>
        <begin position="179"/>
        <end position="264"/>
    </location>
</feature>
<keyword evidence="3" id="KW-1185">Reference proteome</keyword>
<sequence length="264" mass="29098">MATATGTREIPFGRQLVWRSLTDLTSYCPVCDVSYVFDDDTSGGGQAIGLGSRFVCVPGRLEGGSPPPNAVGGEIVEWAEQRCIGSRLDLASEIWQTRIELGDEERGSTRVTVTVTCEPKGGSRLRHSLQRRAMQRLVQHTVDSELAKLPNHVSPVHLDEVVEEQGEAIVIEREGNGWVLHLRGEVDAPAVRRLELERRLEGVTVVAVDVTRLTYLDSTALLPLRRWARAASRAGRPALVRGVNQEFDRMMGVMGMTSVFLRQG</sequence>
<dbReference type="CDD" id="cd07812">
    <property type="entry name" value="SRPBCC"/>
    <property type="match status" value="1"/>
</dbReference>
<dbReference type="InterPro" id="IPR036513">
    <property type="entry name" value="STAS_dom_sf"/>
</dbReference>
<dbReference type="Proteomes" id="UP001499924">
    <property type="component" value="Unassembled WGS sequence"/>
</dbReference>
<dbReference type="InterPro" id="IPR058548">
    <property type="entry name" value="MlaB-like_STAS"/>
</dbReference>
<evidence type="ECO:0000259" key="1">
    <source>
        <dbReference type="PROSITE" id="PS50801"/>
    </source>
</evidence>
<dbReference type="InterPro" id="IPR002645">
    <property type="entry name" value="STAS_dom"/>
</dbReference>